<dbReference type="AlphaFoldDB" id="A0A232F1Y5"/>
<reference evidence="1 2" key="1">
    <citation type="journal article" date="2017" name="Curr. Biol.">
        <title>The Evolution of Venom by Co-option of Single-Copy Genes.</title>
        <authorList>
            <person name="Martinson E.O."/>
            <person name="Mrinalini"/>
            <person name="Kelkar Y.D."/>
            <person name="Chang C.H."/>
            <person name="Werren J.H."/>
        </authorList>
    </citation>
    <scope>NUCLEOTIDE SEQUENCE [LARGE SCALE GENOMIC DNA]</scope>
    <source>
        <strain evidence="1 2">Alberta</strain>
        <tissue evidence="1">Whole body</tissue>
    </source>
</reference>
<keyword evidence="2" id="KW-1185">Reference proteome</keyword>
<accession>A0A232F1Y5</accession>
<gene>
    <name evidence="1" type="ORF">TSAR_015518</name>
</gene>
<organism evidence="1 2">
    <name type="scientific">Trichomalopsis sarcophagae</name>
    <dbReference type="NCBI Taxonomy" id="543379"/>
    <lineage>
        <taxon>Eukaryota</taxon>
        <taxon>Metazoa</taxon>
        <taxon>Ecdysozoa</taxon>
        <taxon>Arthropoda</taxon>
        <taxon>Hexapoda</taxon>
        <taxon>Insecta</taxon>
        <taxon>Pterygota</taxon>
        <taxon>Neoptera</taxon>
        <taxon>Endopterygota</taxon>
        <taxon>Hymenoptera</taxon>
        <taxon>Apocrita</taxon>
        <taxon>Proctotrupomorpha</taxon>
        <taxon>Chalcidoidea</taxon>
        <taxon>Pteromalidae</taxon>
        <taxon>Pteromalinae</taxon>
        <taxon>Trichomalopsis</taxon>
    </lineage>
</organism>
<proteinExistence type="predicted"/>
<dbReference type="EMBL" id="NNAY01001293">
    <property type="protein sequence ID" value="OXU24458.1"/>
    <property type="molecule type" value="Genomic_DNA"/>
</dbReference>
<protein>
    <submittedName>
        <fullName evidence="1">Uncharacterized protein</fullName>
    </submittedName>
</protein>
<name>A0A232F1Y5_9HYME</name>
<sequence>MAKSKTLARYRLPLHCPKVYPLLSPAETTGATALKRRCTRRKERKREGGRCVWRAVNHLSRSFDLSSSPYCVCVFAILCFENPPIWRTRHTLYANVYCRERELPQRERALVSSALHSTVESKTDALCSSENEAGGRRGR</sequence>
<evidence type="ECO:0000313" key="1">
    <source>
        <dbReference type="EMBL" id="OXU24458.1"/>
    </source>
</evidence>
<comment type="caution">
    <text evidence="1">The sequence shown here is derived from an EMBL/GenBank/DDBJ whole genome shotgun (WGS) entry which is preliminary data.</text>
</comment>
<dbReference type="Proteomes" id="UP000215335">
    <property type="component" value="Unassembled WGS sequence"/>
</dbReference>
<evidence type="ECO:0000313" key="2">
    <source>
        <dbReference type="Proteomes" id="UP000215335"/>
    </source>
</evidence>